<dbReference type="Proteomes" id="UP000051717">
    <property type="component" value="Unassembled WGS sequence"/>
</dbReference>
<reference evidence="2 3" key="1">
    <citation type="journal article" date="2015" name="Microbiome">
        <title>Genomic resolution of linkages in carbon, nitrogen, and sulfur cycling among widespread estuary sediment bacteria.</title>
        <authorList>
            <person name="Baker B.J."/>
            <person name="Lazar C.S."/>
            <person name="Teske A.P."/>
            <person name="Dick G.J."/>
        </authorList>
    </citation>
    <scope>NUCLEOTIDE SEQUENCE [LARGE SCALE GENOMIC DNA]</scope>
    <source>
        <strain evidence="2">SM23_40</strain>
    </source>
</reference>
<evidence type="ECO:0000259" key="1">
    <source>
        <dbReference type="Pfam" id="PF02152"/>
    </source>
</evidence>
<dbReference type="Gene3D" id="3.30.1130.10">
    <property type="match status" value="1"/>
</dbReference>
<dbReference type="InterPro" id="IPR006157">
    <property type="entry name" value="FolB_dom"/>
</dbReference>
<dbReference type="InterPro" id="IPR043133">
    <property type="entry name" value="GTP-CH-I_C/QueF"/>
</dbReference>
<evidence type="ECO:0000313" key="3">
    <source>
        <dbReference type="Proteomes" id="UP000051717"/>
    </source>
</evidence>
<accession>A0A0S8G905</accession>
<name>A0A0S8G905_UNCT6</name>
<dbReference type="SUPFAM" id="SSF55620">
    <property type="entry name" value="Tetrahydrobiopterin biosynthesis enzymes-like"/>
    <property type="match status" value="1"/>
</dbReference>
<protein>
    <recommendedName>
        <fullName evidence="1">Dihydroneopterin aldolase/epimerase domain-containing protein</fullName>
    </recommendedName>
</protein>
<dbReference type="GO" id="GO:0004150">
    <property type="term" value="F:dihydroneopterin aldolase activity"/>
    <property type="evidence" value="ECO:0007669"/>
    <property type="project" value="InterPro"/>
</dbReference>
<sequence>EEIVGGSEFQLMEALAETVARSLLKEFDLHDVVVRVGKPWAARECGLDGVEVEVRRRRADVG</sequence>
<dbReference type="EMBL" id="LJUI01000080">
    <property type="protein sequence ID" value="KPK68348.1"/>
    <property type="molecule type" value="Genomic_DNA"/>
</dbReference>
<evidence type="ECO:0000313" key="2">
    <source>
        <dbReference type="EMBL" id="KPK68348.1"/>
    </source>
</evidence>
<dbReference type="AlphaFoldDB" id="A0A0S8G905"/>
<dbReference type="GO" id="GO:0006760">
    <property type="term" value="P:folic acid-containing compound metabolic process"/>
    <property type="evidence" value="ECO:0007669"/>
    <property type="project" value="InterPro"/>
</dbReference>
<feature type="domain" description="Dihydroneopterin aldolase/epimerase" evidence="1">
    <location>
        <begin position="2"/>
        <end position="54"/>
    </location>
</feature>
<gene>
    <name evidence="2" type="ORF">AMJ82_08505</name>
</gene>
<dbReference type="Pfam" id="PF02152">
    <property type="entry name" value="FolB"/>
    <property type="match status" value="1"/>
</dbReference>
<proteinExistence type="predicted"/>
<comment type="caution">
    <text evidence="2">The sequence shown here is derived from an EMBL/GenBank/DDBJ whole genome shotgun (WGS) entry which is preliminary data.</text>
</comment>
<organism evidence="2 3">
    <name type="scientific">candidate division TA06 bacterium SM23_40</name>
    <dbReference type="NCBI Taxonomy" id="1703774"/>
    <lineage>
        <taxon>Bacteria</taxon>
        <taxon>Bacteria division TA06</taxon>
    </lineage>
</organism>
<feature type="non-terminal residue" evidence="2">
    <location>
        <position position="1"/>
    </location>
</feature>